<gene>
    <name evidence="1" type="ORF">FAZ69_19810</name>
</gene>
<keyword evidence="2" id="KW-1185">Reference proteome</keyword>
<comment type="caution">
    <text evidence="1">The sequence shown here is derived from an EMBL/GenBank/DDBJ whole genome shotgun (WGS) entry which is preliminary data.</text>
</comment>
<dbReference type="Proteomes" id="UP000305539">
    <property type="component" value="Unassembled WGS sequence"/>
</dbReference>
<name>A0A4U1I159_9BURK</name>
<evidence type="ECO:0000313" key="2">
    <source>
        <dbReference type="Proteomes" id="UP000305539"/>
    </source>
</evidence>
<reference evidence="1 2" key="1">
    <citation type="submission" date="2019-04" db="EMBL/GenBank/DDBJ databases">
        <title>Trinickia sp. 7GSK02, isolated from subtropical forest soil.</title>
        <authorList>
            <person name="Gao Z.-H."/>
            <person name="Qiu L.-H."/>
        </authorList>
    </citation>
    <scope>NUCLEOTIDE SEQUENCE [LARGE SCALE GENOMIC DNA]</scope>
    <source>
        <strain evidence="1 2">7GSK02</strain>
    </source>
</reference>
<dbReference type="PROSITE" id="PS51257">
    <property type="entry name" value="PROKAR_LIPOPROTEIN"/>
    <property type="match status" value="1"/>
</dbReference>
<protein>
    <submittedName>
        <fullName evidence="1">Uncharacterized protein</fullName>
    </submittedName>
</protein>
<dbReference type="AlphaFoldDB" id="A0A4U1I159"/>
<organism evidence="1 2">
    <name type="scientific">Trinickia terrae</name>
    <dbReference type="NCBI Taxonomy" id="2571161"/>
    <lineage>
        <taxon>Bacteria</taxon>
        <taxon>Pseudomonadati</taxon>
        <taxon>Pseudomonadota</taxon>
        <taxon>Betaproteobacteria</taxon>
        <taxon>Burkholderiales</taxon>
        <taxon>Burkholderiaceae</taxon>
        <taxon>Trinickia</taxon>
    </lineage>
</organism>
<sequence>MRRPVIRTFTVVAMLFALIFSQLWIAAYACADAVHAASPDPTVLAASASSHGDLGDHQTGAACHAHCDNSAQPDHAEQPAPSPLVWLPLIWGHSSIFALAIQPHLPARSEPILISAPPPPRILFQVFRT</sequence>
<evidence type="ECO:0000313" key="1">
    <source>
        <dbReference type="EMBL" id="TKC86881.1"/>
    </source>
</evidence>
<accession>A0A4U1I159</accession>
<dbReference type="EMBL" id="SWJE01000010">
    <property type="protein sequence ID" value="TKC86881.1"/>
    <property type="molecule type" value="Genomic_DNA"/>
</dbReference>
<proteinExistence type="predicted"/>